<dbReference type="Pfam" id="PF12796">
    <property type="entry name" value="Ank_2"/>
    <property type="match status" value="1"/>
</dbReference>
<dbReference type="PROSITE" id="PS50088">
    <property type="entry name" value="ANK_REPEAT"/>
    <property type="match status" value="3"/>
</dbReference>
<reference evidence="5" key="1">
    <citation type="submission" date="2022-09" db="EMBL/GenBank/DDBJ databases">
        <title>Fusarium specimens isolated from Avocado Roots.</title>
        <authorList>
            <person name="Stajich J."/>
            <person name="Roper C."/>
            <person name="Heimlech-Rivalta G."/>
        </authorList>
    </citation>
    <scope>NUCLEOTIDE SEQUENCE</scope>
    <source>
        <strain evidence="5">A02</strain>
    </source>
</reference>
<evidence type="ECO:0000256" key="4">
    <source>
        <dbReference type="SAM" id="MobiDB-lite"/>
    </source>
</evidence>
<dbReference type="PANTHER" id="PTHR24198:SF165">
    <property type="entry name" value="ANKYRIN REPEAT-CONTAINING PROTEIN-RELATED"/>
    <property type="match status" value="1"/>
</dbReference>
<dbReference type="InterPro" id="IPR036770">
    <property type="entry name" value="Ankyrin_rpt-contain_sf"/>
</dbReference>
<dbReference type="PANTHER" id="PTHR24198">
    <property type="entry name" value="ANKYRIN REPEAT AND PROTEIN KINASE DOMAIN-CONTAINING PROTEIN"/>
    <property type="match status" value="1"/>
</dbReference>
<gene>
    <name evidence="5" type="ORF">NW755_010684</name>
</gene>
<protein>
    <recommendedName>
        <fullName evidence="7">Ankyrin repeat protein</fullName>
    </recommendedName>
</protein>
<dbReference type="InterPro" id="IPR002110">
    <property type="entry name" value="Ankyrin_rpt"/>
</dbReference>
<keyword evidence="1" id="KW-0677">Repeat</keyword>
<dbReference type="SUPFAM" id="SSF48403">
    <property type="entry name" value="Ankyrin repeat"/>
    <property type="match status" value="1"/>
</dbReference>
<evidence type="ECO:0000313" key="5">
    <source>
        <dbReference type="EMBL" id="KAJ4181996.1"/>
    </source>
</evidence>
<dbReference type="PROSITE" id="PS50297">
    <property type="entry name" value="ANK_REP_REGION"/>
    <property type="match status" value="3"/>
</dbReference>
<keyword evidence="6" id="KW-1185">Reference proteome</keyword>
<feature type="repeat" description="ANK" evidence="3">
    <location>
        <begin position="232"/>
        <end position="265"/>
    </location>
</feature>
<comment type="caution">
    <text evidence="5">The sequence shown here is derived from an EMBL/GenBank/DDBJ whole genome shotgun (WGS) entry which is preliminary data.</text>
</comment>
<dbReference type="SMART" id="SM00248">
    <property type="entry name" value="ANK"/>
    <property type="match status" value="3"/>
</dbReference>
<proteinExistence type="predicted"/>
<evidence type="ECO:0000256" key="1">
    <source>
        <dbReference type="ARBA" id="ARBA00022737"/>
    </source>
</evidence>
<feature type="region of interest" description="Disordered" evidence="4">
    <location>
        <begin position="317"/>
        <end position="336"/>
    </location>
</feature>
<feature type="repeat" description="ANK" evidence="3">
    <location>
        <begin position="266"/>
        <end position="298"/>
    </location>
</feature>
<organism evidence="5 6">
    <name type="scientific">Fusarium falciforme</name>
    <dbReference type="NCBI Taxonomy" id="195108"/>
    <lineage>
        <taxon>Eukaryota</taxon>
        <taxon>Fungi</taxon>
        <taxon>Dikarya</taxon>
        <taxon>Ascomycota</taxon>
        <taxon>Pezizomycotina</taxon>
        <taxon>Sordariomycetes</taxon>
        <taxon>Hypocreomycetidae</taxon>
        <taxon>Hypocreales</taxon>
        <taxon>Nectriaceae</taxon>
        <taxon>Fusarium</taxon>
        <taxon>Fusarium solani species complex</taxon>
    </lineage>
</organism>
<evidence type="ECO:0000313" key="6">
    <source>
        <dbReference type="Proteomes" id="UP001152087"/>
    </source>
</evidence>
<dbReference type="Proteomes" id="UP001152087">
    <property type="component" value="Unassembled WGS sequence"/>
</dbReference>
<evidence type="ECO:0000256" key="3">
    <source>
        <dbReference type="PROSITE-ProRule" id="PRU00023"/>
    </source>
</evidence>
<name>A0A9W8QZC3_9HYPO</name>
<accession>A0A9W8QZC3</accession>
<keyword evidence="2 3" id="KW-0040">ANK repeat</keyword>
<sequence length="336" mass="38025">MAQIKSSKWGDMICCVLYHLAKINEFGYEFTIPMAADALDAWKIFHQDGSPYTAADIIEICAGLYYFSDDNQTIRIRSPILEHYLRHEEFGREYEELCTTAQMRYLCKPEFSSGACASSNELRERFKNNRYLWYAARMLAPNLHQHMPKSFVFDFMVLSSNQGSIDSYLQAANAWPYQDEVAYDELEESSEYWNCFTRGFRPLHLAVQLSDSAPLIHTLTERGEELEARNKDGQTALHIAAQSQGECNALRALLACGSDVSAVDENGETPLSLAIVWGSVESVKLLFKYGADISTVDEETLEMCTQEEPEIAKYLAERGVEMPVNDDNDDSSTVSE</sequence>
<dbReference type="Gene3D" id="1.25.40.20">
    <property type="entry name" value="Ankyrin repeat-containing domain"/>
    <property type="match status" value="1"/>
</dbReference>
<evidence type="ECO:0008006" key="7">
    <source>
        <dbReference type="Google" id="ProtNLM"/>
    </source>
</evidence>
<evidence type="ECO:0000256" key="2">
    <source>
        <dbReference type="ARBA" id="ARBA00023043"/>
    </source>
</evidence>
<dbReference type="AlphaFoldDB" id="A0A9W8QZC3"/>
<feature type="repeat" description="ANK" evidence="3">
    <location>
        <begin position="198"/>
        <end position="231"/>
    </location>
</feature>
<dbReference type="EMBL" id="JAOQAV010000037">
    <property type="protein sequence ID" value="KAJ4181996.1"/>
    <property type="molecule type" value="Genomic_DNA"/>
</dbReference>